<feature type="compositionally biased region" description="Basic and acidic residues" evidence="1">
    <location>
        <begin position="291"/>
        <end position="302"/>
    </location>
</feature>
<feature type="region of interest" description="Disordered" evidence="1">
    <location>
        <begin position="181"/>
        <end position="222"/>
    </location>
</feature>
<sequence>MSEKEYQTPPYSVSELDYITQVCATVQNNTKSRAAIKNDIEIPKPNRVITYANRLGFIEESDNGFQATDPGIELSFATEEKEGEIIRESIPNYNFYRDLSEIISRRYSDIISESYLSRKSVEKEIQIRFGLDVGEYTRRRAADQYLRTLDWAGLGDRVQGSGSKPTRLEFGDDFRSALTELVSQDNSESEPTKRANENSEPPAEPQDTTTEEGSDTPVGVDAIKTNYTNNVNLDIQFEIDGSDDPENVRMLIRAIREELQSDTKIEGSVQSESTVEASEDSPSEPANSLDESERQSEVKDTSSHSTGGEDDEESQEEQPNEEAEQDGGLGDYL</sequence>
<dbReference type="EMBL" id="RZHH01000003">
    <property type="protein sequence ID" value="RYJ08284.1"/>
    <property type="molecule type" value="Genomic_DNA"/>
</dbReference>
<evidence type="ECO:0000313" key="2">
    <source>
        <dbReference type="EMBL" id="RYJ08284.1"/>
    </source>
</evidence>
<reference evidence="2 3" key="1">
    <citation type="submission" date="2018-12" db="EMBL/GenBank/DDBJ databases">
        <title>Genome analysis provides insights into bioremediation potentialities of Halogeometricum borinquense strain N11.</title>
        <authorList>
            <person name="Najjari A."/>
            <person name="Youssef N."/>
            <person name="Fhoula I."/>
            <person name="Ben Dhia O."/>
            <person name="Mahjoubi M."/>
            <person name="Ouzari H.I."/>
            <person name="Cherif A."/>
        </authorList>
    </citation>
    <scope>NUCLEOTIDE SEQUENCE [LARGE SCALE GENOMIC DNA]</scope>
    <source>
        <strain evidence="2 3">N11</strain>
    </source>
</reference>
<feature type="compositionally biased region" description="Acidic residues" evidence="1">
    <location>
        <begin position="308"/>
        <end position="325"/>
    </location>
</feature>
<protein>
    <submittedName>
        <fullName evidence="2">Uncharacterized protein</fullName>
    </submittedName>
</protein>
<dbReference type="RefSeq" id="WP_129786137.1">
    <property type="nucleotide sequence ID" value="NZ_RZHH01000003.1"/>
</dbReference>
<proteinExistence type="predicted"/>
<dbReference type="Proteomes" id="UP000294028">
    <property type="component" value="Unassembled WGS sequence"/>
</dbReference>
<organism evidence="2 3">
    <name type="scientific">Halogeometricum borinquense</name>
    <dbReference type="NCBI Taxonomy" id="60847"/>
    <lineage>
        <taxon>Archaea</taxon>
        <taxon>Methanobacteriati</taxon>
        <taxon>Methanobacteriota</taxon>
        <taxon>Stenosarchaea group</taxon>
        <taxon>Halobacteria</taxon>
        <taxon>Halobacteriales</taxon>
        <taxon>Haloferacaceae</taxon>
        <taxon>Halogeometricum</taxon>
    </lineage>
</organism>
<feature type="region of interest" description="Disordered" evidence="1">
    <location>
        <begin position="262"/>
        <end position="333"/>
    </location>
</feature>
<evidence type="ECO:0000256" key="1">
    <source>
        <dbReference type="SAM" id="MobiDB-lite"/>
    </source>
</evidence>
<accession>A0A482SXV2</accession>
<gene>
    <name evidence="2" type="ORF">ELS19_17160</name>
</gene>
<dbReference type="AlphaFoldDB" id="A0A482SXV2"/>
<comment type="caution">
    <text evidence="2">The sequence shown here is derived from an EMBL/GenBank/DDBJ whole genome shotgun (WGS) entry which is preliminary data.</text>
</comment>
<name>A0A482SXV2_9EURY</name>
<evidence type="ECO:0000313" key="3">
    <source>
        <dbReference type="Proteomes" id="UP000294028"/>
    </source>
</evidence>